<dbReference type="GeneID" id="87874523"/>
<evidence type="ECO:0000313" key="2">
    <source>
        <dbReference type="Proteomes" id="UP001285908"/>
    </source>
</evidence>
<proteinExistence type="predicted"/>
<comment type="caution">
    <text evidence="1">The sequence shown here is derived from an EMBL/GenBank/DDBJ whole genome shotgun (WGS) entry which is preliminary data.</text>
</comment>
<dbReference type="AlphaFoldDB" id="A0AAJ0IDS4"/>
<keyword evidence="2" id="KW-1185">Reference proteome</keyword>
<evidence type="ECO:0000313" key="1">
    <source>
        <dbReference type="EMBL" id="KAK3497884.1"/>
    </source>
</evidence>
<dbReference type="EMBL" id="JAULSX010000002">
    <property type="protein sequence ID" value="KAK3497884.1"/>
    <property type="molecule type" value="Genomic_DNA"/>
</dbReference>
<gene>
    <name evidence="1" type="ORF">B0T23DRAFT_375351</name>
</gene>
<sequence length="129" mass="14874">MNTCDLQEQLVFQCLDNGNPKQEETNFIHLTELHTGMDFRLRTQNIWEIMRCVATSVSSQPISSWLDGYGNLWDCSSKFFSWRSGLLFLSAGDLFVLRDRDHGTYTLIRKWRICVLMEGEAFGGAAQTR</sequence>
<dbReference type="RefSeq" id="XP_062696148.1">
    <property type="nucleotide sequence ID" value="XM_062836901.1"/>
</dbReference>
<dbReference type="Proteomes" id="UP001285908">
    <property type="component" value="Unassembled WGS sequence"/>
</dbReference>
<protein>
    <submittedName>
        <fullName evidence="1">Uncharacterized protein</fullName>
    </submittedName>
</protein>
<accession>A0AAJ0IDS4</accession>
<reference evidence="1 2" key="1">
    <citation type="journal article" date="2023" name="Mol. Phylogenet. Evol.">
        <title>Genome-scale phylogeny and comparative genomics of the fungal order Sordariales.</title>
        <authorList>
            <person name="Hensen N."/>
            <person name="Bonometti L."/>
            <person name="Westerberg I."/>
            <person name="Brannstrom I.O."/>
            <person name="Guillou S."/>
            <person name="Cros-Aarteil S."/>
            <person name="Calhoun S."/>
            <person name="Haridas S."/>
            <person name="Kuo A."/>
            <person name="Mondo S."/>
            <person name="Pangilinan J."/>
            <person name="Riley R."/>
            <person name="LaButti K."/>
            <person name="Andreopoulos B."/>
            <person name="Lipzen A."/>
            <person name="Chen C."/>
            <person name="Yan M."/>
            <person name="Daum C."/>
            <person name="Ng V."/>
            <person name="Clum A."/>
            <person name="Steindorff A."/>
            <person name="Ohm R.A."/>
            <person name="Martin F."/>
            <person name="Silar P."/>
            <person name="Natvig D.O."/>
            <person name="Lalanne C."/>
            <person name="Gautier V."/>
            <person name="Ament-Velasquez S.L."/>
            <person name="Kruys A."/>
            <person name="Hutchinson M.I."/>
            <person name="Powell A.J."/>
            <person name="Barry K."/>
            <person name="Miller A.N."/>
            <person name="Grigoriev I.V."/>
            <person name="Debuchy R."/>
            <person name="Gladieux P."/>
            <person name="Hiltunen Thoren M."/>
            <person name="Johannesson H."/>
        </authorList>
    </citation>
    <scope>NUCLEOTIDE SEQUENCE [LARGE SCALE GENOMIC DNA]</scope>
    <source>
        <strain evidence="1 2">FGSC 10403</strain>
    </source>
</reference>
<organism evidence="1 2">
    <name type="scientific">Neurospora hispaniola</name>
    <dbReference type="NCBI Taxonomy" id="588809"/>
    <lineage>
        <taxon>Eukaryota</taxon>
        <taxon>Fungi</taxon>
        <taxon>Dikarya</taxon>
        <taxon>Ascomycota</taxon>
        <taxon>Pezizomycotina</taxon>
        <taxon>Sordariomycetes</taxon>
        <taxon>Sordariomycetidae</taxon>
        <taxon>Sordariales</taxon>
        <taxon>Sordariaceae</taxon>
        <taxon>Neurospora</taxon>
    </lineage>
</organism>
<name>A0AAJ0IDS4_9PEZI</name>